<protein>
    <submittedName>
        <fullName evidence="1">Uncharacterized protein</fullName>
    </submittedName>
</protein>
<dbReference type="Proteomes" id="UP000648187">
    <property type="component" value="Unassembled WGS sequence"/>
</dbReference>
<sequence length="85" mass="9429">MSCGRRGRRCHGKFHNQSLQLSLHFTLQNENIEGNCALWWCFKFLDLTRKLHGRANSACTLRDGGVTTTSVPGESAGAHDLIDKG</sequence>
<comment type="caution">
    <text evidence="1">The sequence shown here is derived from an EMBL/GenBank/DDBJ whole genome shotgun (WGS) entry which is preliminary data.</text>
</comment>
<keyword evidence="2" id="KW-1185">Reference proteome</keyword>
<evidence type="ECO:0000313" key="2">
    <source>
        <dbReference type="Proteomes" id="UP000648187"/>
    </source>
</evidence>
<gene>
    <name evidence="1" type="ORF">HW555_008700</name>
</gene>
<evidence type="ECO:0000313" key="1">
    <source>
        <dbReference type="EMBL" id="KAF9412921.1"/>
    </source>
</evidence>
<dbReference type="EMBL" id="JACKWZ010000174">
    <property type="protein sequence ID" value="KAF9412921.1"/>
    <property type="molecule type" value="Genomic_DNA"/>
</dbReference>
<name>A0A835L2H8_SPOEX</name>
<reference evidence="1" key="1">
    <citation type="submission" date="2020-08" db="EMBL/GenBank/DDBJ databases">
        <title>Spodoptera exigua strain:BAW_Kor-Di-RS1 Genome sequencing and assembly.</title>
        <authorList>
            <person name="Kim J."/>
            <person name="Nam H.Y."/>
            <person name="Kwon M."/>
            <person name="Choi J.H."/>
            <person name="Cho S.R."/>
            <person name="Kim G.-H."/>
        </authorList>
    </citation>
    <scope>NUCLEOTIDE SEQUENCE</scope>
    <source>
        <strain evidence="1">BAW_Kor-Di-RS1</strain>
        <tissue evidence="1">Whole-body</tissue>
    </source>
</reference>
<dbReference type="AlphaFoldDB" id="A0A835L2H8"/>
<accession>A0A835L2H8</accession>
<proteinExistence type="predicted"/>
<organism evidence="1 2">
    <name type="scientific">Spodoptera exigua</name>
    <name type="common">Beet armyworm</name>
    <name type="synonym">Noctua fulgens</name>
    <dbReference type="NCBI Taxonomy" id="7107"/>
    <lineage>
        <taxon>Eukaryota</taxon>
        <taxon>Metazoa</taxon>
        <taxon>Ecdysozoa</taxon>
        <taxon>Arthropoda</taxon>
        <taxon>Hexapoda</taxon>
        <taxon>Insecta</taxon>
        <taxon>Pterygota</taxon>
        <taxon>Neoptera</taxon>
        <taxon>Endopterygota</taxon>
        <taxon>Lepidoptera</taxon>
        <taxon>Glossata</taxon>
        <taxon>Ditrysia</taxon>
        <taxon>Noctuoidea</taxon>
        <taxon>Noctuidae</taxon>
        <taxon>Amphipyrinae</taxon>
        <taxon>Spodoptera</taxon>
    </lineage>
</organism>